<protein>
    <recommendedName>
        <fullName evidence="7">Zn(2)-C6 fungal-type domain-containing protein</fullName>
    </recommendedName>
</protein>
<dbReference type="GO" id="GO:0045944">
    <property type="term" value="P:positive regulation of transcription by RNA polymerase II"/>
    <property type="evidence" value="ECO:0007669"/>
    <property type="project" value="TreeGrafter"/>
</dbReference>
<feature type="region of interest" description="Disordered" evidence="5">
    <location>
        <begin position="50"/>
        <end position="81"/>
    </location>
</feature>
<evidence type="ECO:0000313" key="8">
    <source>
        <dbReference type="EMBL" id="PYH90167.1"/>
    </source>
</evidence>
<dbReference type="PROSITE" id="PS00463">
    <property type="entry name" value="ZN2_CY6_FUNGAL_1"/>
    <property type="match status" value="1"/>
</dbReference>
<keyword evidence="4" id="KW-0539">Nucleus</keyword>
<dbReference type="PANTHER" id="PTHR37534">
    <property type="entry name" value="TRANSCRIPTIONAL ACTIVATOR PROTEIN UGA3"/>
    <property type="match status" value="1"/>
</dbReference>
<dbReference type="VEuPathDB" id="FungiDB:BO71DRAFT_487358"/>
<dbReference type="Gene3D" id="4.10.240.10">
    <property type="entry name" value="Zn(2)-C6 fungal-type DNA-binding domain"/>
    <property type="match status" value="1"/>
</dbReference>
<keyword evidence="6" id="KW-0472">Membrane</keyword>
<dbReference type="GO" id="GO:0000976">
    <property type="term" value="F:transcription cis-regulatory region binding"/>
    <property type="evidence" value="ECO:0007669"/>
    <property type="project" value="TreeGrafter"/>
</dbReference>
<name>A0A319D6J8_9EURO</name>
<feature type="compositionally biased region" description="Polar residues" evidence="5">
    <location>
        <begin position="50"/>
        <end position="64"/>
    </location>
</feature>
<dbReference type="GO" id="GO:0000981">
    <property type="term" value="F:DNA-binding transcription factor activity, RNA polymerase II-specific"/>
    <property type="evidence" value="ECO:0007669"/>
    <property type="project" value="InterPro"/>
</dbReference>
<keyword evidence="9" id="KW-1185">Reference proteome</keyword>
<dbReference type="GO" id="GO:0005634">
    <property type="term" value="C:nucleus"/>
    <property type="evidence" value="ECO:0007669"/>
    <property type="project" value="TreeGrafter"/>
</dbReference>
<evidence type="ECO:0000256" key="4">
    <source>
        <dbReference type="ARBA" id="ARBA00023242"/>
    </source>
</evidence>
<keyword evidence="3" id="KW-0804">Transcription</keyword>
<dbReference type="PANTHER" id="PTHR37534:SF2">
    <property type="entry name" value="N-ACETYLTRANSFERASE DOMAIN-CONTAINING PROTEIN"/>
    <property type="match status" value="1"/>
</dbReference>
<keyword evidence="1" id="KW-0805">Transcription regulation</keyword>
<keyword evidence="6" id="KW-0812">Transmembrane</keyword>
<dbReference type="AlphaFoldDB" id="A0A319D6J8"/>
<dbReference type="InterPro" id="IPR036864">
    <property type="entry name" value="Zn2-C6_fun-type_DNA-bd_sf"/>
</dbReference>
<evidence type="ECO:0000256" key="6">
    <source>
        <dbReference type="SAM" id="Phobius"/>
    </source>
</evidence>
<evidence type="ECO:0000256" key="1">
    <source>
        <dbReference type="ARBA" id="ARBA00023015"/>
    </source>
</evidence>
<reference evidence="8 9" key="1">
    <citation type="submission" date="2018-02" db="EMBL/GenBank/DDBJ databases">
        <title>The genomes of Aspergillus section Nigri reveals drivers in fungal speciation.</title>
        <authorList>
            <consortium name="DOE Joint Genome Institute"/>
            <person name="Vesth T.C."/>
            <person name="Nybo J."/>
            <person name="Theobald S."/>
            <person name="Brandl J."/>
            <person name="Frisvad J.C."/>
            <person name="Nielsen K.F."/>
            <person name="Lyhne E.K."/>
            <person name="Kogle M.E."/>
            <person name="Kuo A."/>
            <person name="Riley R."/>
            <person name="Clum A."/>
            <person name="Nolan M."/>
            <person name="Lipzen A."/>
            <person name="Salamov A."/>
            <person name="Henrissat B."/>
            <person name="Wiebenga A."/>
            <person name="De vries R.P."/>
            <person name="Grigoriev I.V."/>
            <person name="Mortensen U.H."/>
            <person name="Andersen M.R."/>
            <person name="Baker S.E."/>
        </authorList>
    </citation>
    <scope>NUCLEOTIDE SEQUENCE [LARGE SCALE GENOMIC DNA]</scope>
    <source>
        <strain evidence="8 9">CBS 707.79</strain>
    </source>
</reference>
<dbReference type="Proteomes" id="UP000247810">
    <property type="component" value="Unassembled WGS sequence"/>
</dbReference>
<dbReference type="Pfam" id="PF00172">
    <property type="entry name" value="Zn_clus"/>
    <property type="match status" value="1"/>
</dbReference>
<dbReference type="InterPro" id="IPR001138">
    <property type="entry name" value="Zn2Cys6_DnaBD"/>
</dbReference>
<dbReference type="SMART" id="SM00066">
    <property type="entry name" value="GAL4"/>
    <property type="match status" value="1"/>
</dbReference>
<dbReference type="OrthoDB" id="4525710at2759"/>
<dbReference type="PROSITE" id="PS50048">
    <property type="entry name" value="ZN2_CY6_FUNGAL_2"/>
    <property type="match status" value="1"/>
</dbReference>
<feature type="domain" description="Zn(2)-C6 fungal-type" evidence="7">
    <location>
        <begin position="7"/>
        <end position="37"/>
    </location>
</feature>
<accession>A0A319D6J8</accession>
<proteinExistence type="predicted"/>
<organism evidence="8 9">
    <name type="scientific">Aspergillus ellipticus CBS 707.79</name>
    <dbReference type="NCBI Taxonomy" id="1448320"/>
    <lineage>
        <taxon>Eukaryota</taxon>
        <taxon>Fungi</taxon>
        <taxon>Dikarya</taxon>
        <taxon>Ascomycota</taxon>
        <taxon>Pezizomycotina</taxon>
        <taxon>Eurotiomycetes</taxon>
        <taxon>Eurotiomycetidae</taxon>
        <taxon>Eurotiales</taxon>
        <taxon>Aspergillaceae</taxon>
        <taxon>Aspergillus</taxon>
        <taxon>Aspergillus subgen. Circumdati</taxon>
    </lineage>
</organism>
<keyword evidence="6" id="KW-1133">Transmembrane helix</keyword>
<feature type="transmembrane region" description="Helical" evidence="6">
    <location>
        <begin position="410"/>
        <end position="430"/>
    </location>
</feature>
<evidence type="ECO:0000256" key="2">
    <source>
        <dbReference type="ARBA" id="ARBA00023125"/>
    </source>
</evidence>
<dbReference type="SUPFAM" id="SSF57701">
    <property type="entry name" value="Zn2/Cys6 DNA-binding domain"/>
    <property type="match status" value="1"/>
</dbReference>
<keyword evidence="2" id="KW-0238">DNA-binding</keyword>
<gene>
    <name evidence="8" type="ORF">BO71DRAFT_487358</name>
</gene>
<dbReference type="EMBL" id="KZ825995">
    <property type="protein sequence ID" value="PYH90167.1"/>
    <property type="molecule type" value="Genomic_DNA"/>
</dbReference>
<dbReference type="GO" id="GO:0008270">
    <property type="term" value="F:zinc ion binding"/>
    <property type="evidence" value="ECO:0007669"/>
    <property type="project" value="InterPro"/>
</dbReference>
<dbReference type="STRING" id="1448320.A0A319D6J8"/>
<evidence type="ECO:0000256" key="5">
    <source>
        <dbReference type="SAM" id="MobiDB-lite"/>
    </source>
</evidence>
<evidence type="ECO:0000313" key="9">
    <source>
        <dbReference type="Proteomes" id="UP000247810"/>
    </source>
</evidence>
<evidence type="ECO:0000256" key="3">
    <source>
        <dbReference type="ARBA" id="ARBA00023163"/>
    </source>
</evidence>
<sequence length="438" mass="49154">MPGRRDPCQHCRKHHLRCDDTRPKCGRCNKAGRDCVRLQPQVQFIHSTSAEFESRGRTSQSPSGIQIERRAADADSPNNPSLEYVDESPAVAALYRPEPDPSLPLSTNAFASPVNPSPTSTETPVEATHLPAKLPQAQLSLEEACLLRYFFDLCDPNRHFTLIVPQRARTCPPFLDALLSVAARHFSTLPPSDQIAITQRYGLPTGLTISEQSTLLYHSRCITHLRSVSDDPRTLMDENLLAAVVTLRFYEELDTPFPPPFTAIRGLQVFLHAQAPAALTPTEPFRTLRRATFWIGIRQEFHLCFLHHRPFQPALLALLAAHTPPYPPPAAQNHHWAHSLLVLGAQIIQFCFGDGATDARVGVYDELVQRRDGWVRACPDTFSPVVVSERDPANGVWLPMRWFLDECHVFAAQSLGFCWMCIILVCIILVRGRGRRWG</sequence>
<evidence type="ECO:0000259" key="7">
    <source>
        <dbReference type="PROSITE" id="PS50048"/>
    </source>
</evidence>
<dbReference type="CDD" id="cd00067">
    <property type="entry name" value="GAL4"/>
    <property type="match status" value="1"/>
</dbReference>